<evidence type="ECO:0000256" key="8">
    <source>
        <dbReference type="SAM" id="Phobius"/>
    </source>
</evidence>
<feature type="transmembrane region" description="Helical" evidence="8">
    <location>
        <begin position="116"/>
        <end position="140"/>
    </location>
</feature>
<dbReference type="InterPro" id="IPR034804">
    <property type="entry name" value="SQR/QFR_C/D"/>
</dbReference>
<keyword evidence="7 8" id="KW-0472">Membrane</keyword>
<accession>A0ABY8H878</accession>
<evidence type="ECO:0000256" key="1">
    <source>
        <dbReference type="ARBA" id="ARBA00004370"/>
    </source>
</evidence>
<dbReference type="EMBL" id="CP121252">
    <property type="protein sequence ID" value="WFP17349.1"/>
    <property type="molecule type" value="Genomic_DNA"/>
</dbReference>
<dbReference type="InterPro" id="IPR000701">
    <property type="entry name" value="SuccDH_FuR_B_TM-su"/>
</dbReference>
<keyword evidence="2" id="KW-0349">Heme</keyword>
<reference evidence="9 10" key="1">
    <citation type="submission" date="2023-04" db="EMBL/GenBank/DDBJ databases">
        <title>Funneling lignin-derived compounds into biodiesel using alkali-halophilic Citricoccus sp. P2.</title>
        <authorList>
            <person name="Luo C.-B."/>
        </authorList>
    </citation>
    <scope>NUCLEOTIDE SEQUENCE [LARGE SCALE GENOMIC DNA]</scope>
    <source>
        <strain evidence="9 10">P2</strain>
    </source>
</reference>
<keyword evidence="4" id="KW-0479">Metal-binding</keyword>
<dbReference type="Gene3D" id="1.20.1300.10">
    <property type="entry name" value="Fumarate reductase/succinate dehydrogenase, transmembrane subunit"/>
    <property type="match status" value="1"/>
</dbReference>
<evidence type="ECO:0000313" key="9">
    <source>
        <dbReference type="EMBL" id="WFP17349.1"/>
    </source>
</evidence>
<feature type="transmembrane region" description="Helical" evidence="8">
    <location>
        <begin position="77"/>
        <end position="95"/>
    </location>
</feature>
<comment type="subcellular location">
    <subcellularLocation>
        <location evidence="1">Membrane</location>
    </subcellularLocation>
</comment>
<evidence type="ECO:0000256" key="2">
    <source>
        <dbReference type="ARBA" id="ARBA00022617"/>
    </source>
</evidence>
<dbReference type="Proteomes" id="UP001219037">
    <property type="component" value="Chromosome"/>
</dbReference>
<keyword evidence="6" id="KW-0408">Iron</keyword>
<keyword evidence="10" id="KW-1185">Reference proteome</keyword>
<dbReference type="SUPFAM" id="SSF81343">
    <property type="entry name" value="Fumarate reductase respiratory complex transmembrane subunits"/>
    <property type="match status" value="1"/>
</dbReference>
<gene>
    <name evidence="9" type="ORF">P8192_04350</name>
</gene>
<organism evidence="9 10">
    <name type="scientific">Citricoccus muralis</name>
    <dbReference type="NCBI Taxonomy" id="169134"/>
    <lineage>
        <taxon>Bacteria</taxon>
        <taxon>Bacillati</taxon>
        <taxon>Actinomycetota</taxon>
        <taxon>Actinomycetes</taxon>
        <taxon>Micrococcales</taxon>
        <taxon>Micrococcaceae</taxon>
        <taxon>Citricoccus</taxon>
    </lineage>
</organism>
<evidence type="ECO:0000256" key="4">
    <source>
        <dbReference type="ARBA" id="ARBA00022723"/>
    </source>
</evidence>
<dbReference type="CDD" id="cd03500">
    <property type="entry name" value="SQR_TypeA_SdhD_like"/>
    <property type="match status" value="1"/>
</dbReference>
<keyword evidence="3 8" id="KW-0812">Transmembrane</keyword>
<proteinExistence type="predicted"/>
<evidence type="ECO:0000256" key="6">
    <source>
        <dbReference type="ARBA" id="ARBA00023004"/>
    </source>
</evidence>
<evidence type="ECO:0000256" key="5">
    <source>
        <dbReference type="ARBA" id="ARBA00022989"/>
    </source>
</evidence>
<name>A0ABY8H878_9MICC</name>
<feature type="transmembrane region" description="Helical" evidence="8">
    <location>
        <begin position="34"/>
        <end position="57"/>
    </location>
</feature>
<sequence>MSATAEATNIAAPRSGRIDPKYTRSKGKSGNFEMLAWLFMRLSGVLLVVLIFVHLFSNLMVGEGINGIDFGLVAGKWASPIWQIWDLAMLWLAMLHGTNGVRTIIDDYTESDKVRFWLKIVLYAASTAIIMLGTLVIFTFEPCMVDSTGQLLDRSPSFCFDQAAFN</sequence>
<evidence type="ECO:0000256" key="7">
    <source>
        <dbReference type="ARBA" id="ARBA00023136"/>
    </source>
</evidence>
<protein>
    <submittedName>
        <fullName evidence="9">Succinate dehydrogenase hydrophobic membrane anchor subunit</fullName>
    </submittedName>
</protein>
<keyword evidence="5 8" id="KW-1133">Transmembrane helix</keyword>
<evidence type="ECO:0000256" key="3">
    <source>
        <dbReference type="ARBA" id="ARBA00022692"/>
    </source>
</evidence>
<evidence type="ECO:0000313" key="10">
    <source>
        <dbReference type="Proteomes" id="UP001219037"/>
    </source>
</evidence>
<dbReference type="Pfam" id="PF01127">
    <property type="entry name" value="Sdh_cyt"/>
    <property type="match status" value="1"/>
</dbReference>
<dbReference type="RefSeq" id="WP_278158764.1">
    <property type="nucleotide sequence ID" value="NZ_CP121252.1"/>
</dbReference>